<dbReference type="Pfam" id="PF13541">
    <property type="entry name" value="ChlI"/>
    <property type="match status" value="1"/>
</dbReference>
<dbReference type="SMART" id="SM00382">
    <property type="entry name" value="AAA"/>
    <property type="match status" value="1"/>
</dbReference>
<name>A0A198A1X6_9BACL</name>
<evidence type="ECO:0000313" key="3">
    <source>
        <dbReference type="EMBL" id="OAS15021.1"/>
    </source>
</evidence>
<dbReference type="PANTHER" id="PTHR32039">
    <property type="entry name" value="MAGNESIUM-CHELATASE SUBUNIT CHLI"/>
    <property type="match status" value="1"/>
</dbReference>
<dbReference type="InterPro" id="IPR014721">
    <property type="entry name" value="Ribsml_uS5_D2-typ_fold_subgr"/>
</dbReference>
<comment type="caution">
    <text evidence="3">The sequence shown here is derived from an EMBL/GenBank/DDBJ whole genome shotgun (WGS) entry which is preliminary data.</text>
</comment>
<dbReference type="Pfam" id="PF01078">
    <property type="entry name" value="Mg_chelatase"/>
    <property type="match status" value="1"/>
</dbReference>
<dbReference type="Gene3D" id="3.40.50.300">
    <property type="entry name" value="P-loop containing nucleotide triphosphate hydrolases"/>
    <property type="match status" value="1"/>
</dbReference>
<dbReference type="InterPro" id="IPR025158">
    <property type="entry name" value="Mg_chelat-rel_C"/>
</dbReference>
<dbReference type="RefSeq" id="WP_068668840.1">
    <property type="nucleotide sequence ID" value="NZ_LYPB01000086.1"/>
</dbReference>
<dbReference type="SUPFAM" id="SSF52540">
    <property type="entry name" value="P-loop containing nucleoside triphosphate hydrolases"/>
    <property type="match status" value="1"/>
</dbReference>
<dbReference type="GO" id="GO:0005524">
    <property type="term" value="F:ATP binding"/>
    <property type="evidence" value="ECO:0007669"/>
    <property type="project" value="InterPro"/>
</dbReference>
<proteinExistence type="inferred from homology"/>
<dbReference type="Pfam" id="PF13335">
    <property type="entry name" value="Mg_chelatase_C"/>
    <property type="match status" value="1"/>
</dbReference>
<dbReference type="InterPro" id="IPR004482">
    <property type="entry name" value="Mg_chelat-rel"/>
</dbReference>
<dbReference type="Gene3D" id="3.30.230.10">
    <property type="match status" value="1"/>
</dbReference>
<dbReference type="Proteomes" id="UP000078454">
    <property type="component" value="Unassembled WGS sequence"/>
</dbReference>
<sequence length="523" mass="57414">MYGKVMSACLQGIEGRTIEVEVDISSGLPQINLVGLPDSAIRESVERVRSSIKNCGFTFPMDRITVNLAPADLRKEGSSFDLAIAVGILITTGQVHVEDYASTIFLGELALDGSLRPIPGVLSMVHAAKKMGIKRVCLSTSNAQEAALIEGVEVCVITNLSDFKKWNECSHIEFIYQAADRESNSFFNSVNSLPTYVEDYADVNGQHQVKRAMMIAAAGMHNLLLLGPPGTGKTMLIKRLPSILPPLTDREALEVTKIYSASGKLTDHSTLMRARSFRAPHHSISAAGLVGGGTIPKPGEVSLSHRGILFLDELPEFTRNALEVLRQPLEDRYVMIARARAVYTFPSHFILAAAMNPCPCGFYGAETETNACICSPAKIVHYRSKISGPLLDRIDLHVEVPKPSYAQLKDNTSNLSSGKMRARVLQAHMRQQQRYAGTDIQHNNELSGRLMRDICQLSPECDQLLRNSFDALGLSARAHDRILRLALTISDLDGCDGILPAHLAEAIQYRNLDKNQRIDEIVI</sequence>
<accession>A0A198A1X6</accession>
<evidence type="ECO:0000259" key="2">
    <source>
        <dbReference type="SMART" id="SM00382"/>
    </source>
</evidence>
<dbReference type="NCBIfam" id="TIGR00368">
    <property type="entry name" value="YifB family Mg chelatase-like AAA ATPase"/>
    <property type="match status" value="1"/>
</dbReference>
<dbReference type="InterPro" id="IPR003593">
    <property type="entry name" value="AAA+_ATPase"/>
</dbReference>
<dbReference type="InterPro" id="IPR045006">
    <property type="entry name" value="CHLI-like"/>
</dbReference>
<comment type="similarity">
    <text evidence="1">Belongs to the Mg-chelatase subunits D/I family. ComM subfamily.</text>
</comment>
<evidence type="ECO:0000256" key="1">
    <source>
        <dbReference type="ARBA" id="ARBA00006354"/>
    </source>
</evidence>
<keyword evidence="4" id="KW-1185">Reference proteome</keyword>
<gene>
    <name evidence="3" type="ORF">A8708_14490</name>
</gene>
<dbReference type="InterPro" id="IPR000523">
    <property type="entry name" value="Mg_chelatse_chII-like_cat_dom"/>
</dbReference>
<organism evidence="3 4">
    <name type="scientific">Paenibacillus oryzisoli</name>
    <dbReference type="NCBI Taxonomy" id="1850517"/>
    <lineage>
        <taxon>Bacteria</taxon>
        <taxon>Bacillati</taxon>
        <taxon>Bacillota</taxon>
        <taxon>Bacilli</taxon>
        <taxon>Bacillales</taxon>
        <taxon>Paenibacillaceae</taxon>
        <taxon>Paenibacillus</taxon>
    </lineage>
</organism>
<dbReference type="AlphaFoldDB" id="A0A198A1X6"/>
<dbReference type="OrthoDB" id="9813147at2"/>
<protein>
    <submittedName>
        <fullName evidence="3">Fis family transcriptional regulator</fullName>
    </submittedName>
</protein>
<dbReference type="InterPro" id="IPR027417">
    <property type="entry name" value="P-loop_NTPase"/>
</dbReference>
<dbReference type="PANTHER" id="PTHR32039:SF7">
    <property type="entry name" value="COMPETENCE PROTEIN COMM"/>
    <property type="match status" value="1"/>
</dbReference>
<feature type="domain" description="AAA+ ATPase" evidence="2">
    <location>
        <begin position="219"/>
        <end position="404"/>
    </location>
</feature>
<dbReference type="InterPro" id="IPR020568">
    <property type="entry name" value="Ribosomal_Su5_D2-typ_SF"/>
</dbReference>
<reference evidence="3 4" key="1">
    <citation type="submission" date="2016-05" db="EMBL/GenBank/DDBJ databases">
        <title>Paenibacillus sp. 1ZS3-15 nov., isolated from the rhizosphere soil.</title>
        <authorList>
            <person name="Zhang X.X."/>
            <person name="Zhang J."/>
        </authorList>
    </citation>
    <scope>NUCLEOTIDE SEQUENCE [LARGE SCALE GENOMIC DNA]</scope>
    <source>
        <strain evidence="3 4">1ZS3-15</strain>
    </source>
</reference>
<dbReference type="EMBL" id="LYPB01000086">
    <property type="protein sequence ID" value="OAS15021.1"/>
    <property type="molecule type" value="Genomic_DNA"/>
</dbReference>
<evidence type="ECO:0000313" key="4">
    <source>
        <dbReference type="Proteomes" id="UP000078454"/>
    </source>
</evidence>
<dbReference type="SUPFAM" id="SSF54211">
    <property type="entry name" value="Ribosomal protein S5 domain 2-like"/>
    <property type="match status" value="1"/>
</dbReference>
<dbReference type="STRING" id="1850517.A8708_14490"/>